<protein>
    <submittedName>
        <fullName evidence="2">Uncharacterized protein</fullName>
    </submittedName>
</protein>
<sequence length="209" mass="23339">MIFLLENHGDIPGILETVKVDHNHASPASHVRAALFKHSKSAHIRSGPLSKKKKEQRQDENQGEKSGEEEKREKRKKKLEAGNKGDETREEDTKDDNNDDDEEDDGGEEEEEEEEEVGWPDTPDSKVPQKPSKSASLFSQGDATPTETRVSAKLSSDSDLPDDTPQFDVCLTNFSNSSRQFLRRCVPSEVVKIALKVGLISQKLAEIED</sequence>
<gene>
    <name evidence="2" type="ORF">WH47_08478</name>
</gene>
<feature type="compositionally biased region" description="Polar residues" evidence="1">
    <location>
        <begin position="131"/>
        <end position="149"/>
    </location>
</feature>
<feature type="compositionally biased region" description="Basic and acidic residues" evidence="1">
    <location>
        <begin position="56"/>
        <end position="72"/>
    </location>
</feature>
<name>A0A0L7QNF5_9HYME</name>
<evidence type="ECO:0000313" key="2">
    <source>
        <dbReference type="EMBL" id="KOC60016.1"/>
    </source>
</evidence>
<proteinExistence type="predicted"/>
<keyword evidence="3" id="KW-1185">Reference proteome</keyword>
<feature type="compositionally biased region" description="Acidic residues" evidence="1">
    <location>
        <begin position="97"/>
        <end position="118"/>
    </location>
</feature>
<reference evidence="2 3" key="1">
    <citation type="submission" date="2015-07" db="EMBL/GenBank/DDBJ databases">
        <title>The genome of Habropoda laboriosa.</title>
        <authorList>
            <person name="Pan H."/>
            <person name="Kapheim K."/>
        </authorList>
    </citation>
    <scope>NUCLEOTIDE SEQUENCE [LARGE SCALE GENOMIC DNA]</scope>
    <source>
        <strain evidence="2">0110345459</strain>
    </source>
</reference>
<evidence type="ECO:0000256" key="1">
    <source>
        <dbReference type="SAM" id="MobiDB-lite"/>
    </source>
</evidence>
<accession>A0A0L7QNF5</accession>
<organism evidence="2 3">
    <name type="scientific">Habropoda laboriosa</name>
    <dbReference type="NCBI Taxonomy" id="597456"/>
    <lineage>
        <taxon>Eukaryota</taxon>
        <taxon>Metazoa</taxon>
        <taxon>Ecdysozoa</taxon>
        <taxon>Arthropoda</taxon>
        <taxon>Hexapoda</taxon>
        <taxon>Insecta</taxon>
        <taxon>Pterygota</taxon>
        <taxon>Neoptera</taxon>
        <taxon>Endopterygota</taxon>
        <taxon>Hymenoptera</taxon>
        <taxon>Apocrita</taxon>
        <taxon>Aculeata</taxon>
        <taxon>Apoidea</taxon>
        <taxon>Anthophila</taxon>
        <taxon>Apidae</taxon>
        <taxon>Habropoda</taxon>
    </lineage>
</organism>
<feature type="region of interest" description="Disordered" evidence="1">
    <location>
        <begin position="39"/>
        <end position="166"/>
    </location>
</feature>
<feature type="compositionally biased region" description="Basic and acidic residues" evidence="1">
    <location>
        <begin position="79"/>
        <end position="96"/>
    </location>
</feature>
<dbReference type="AlphaFoldDB" id="A0A0L7QNF5"/>
<evidence type="ECO:0000313" key="3">
    <source>
        <dbReference type="Proteomes" id="UP000053825"/>
    </source>
</evidence>
<dbReference type="Proteomes" id="UP000053825">
    <property type="component" value="Unassembled WGS sequence"/>
</dbReference>
<dbReference type="EMBL" id="KQ414864">
    <property type="protein sequence ID" value="KOC60016.1"/>
    <property type="molecule type" value="Genomic_DNA"/>
</dbReference>